<dbReference type="SUPFAM" id="SSF55781">
    <property type="entry name" value="GAF domain-like"/>
    <property type="match status" value="1"/>
</dbReference>
<dbReference type="PANTHER" id="PTHR30136">
    <property type="entry name" value="HELIX-TURN-HELIX TRANSCRIPTIONAL REGULATOR, ICLR FAMILY"/>
    <property type="match status" value="1"/>
</dbReference>
<dbReference type="RefSeq" id="WP_065411720.1">
    <property type="nucleotide sequence ID" value="NZ_MAYT01000029.1"/>
</dbReference>
<keyword evidence="1" id="KW-0805">Transcription regulation</keyword>
<dbReference type="Proteomes" id="UP000092578">
    <property type="component" value="Unassembled WGS sequence"/>
</dbReference>
<dbReference type="SMART" id="SM00346">
    <property type="entry name" value="HTH_ICLR"/>
    <property type="match status" value="1"/>
</dbReference>
<keyword evidence="7" id="KW-1185">Reference proteome</keyword>
<evidence type="ECO:0000259" key="4">
    <source>
        <dbReference type="PROSITE" id="PS51077"/>
    </source>
</evidence>
<dbReference type="InterPro" id="IPR036390">
    <property type="entry name" value="WH_DNA-bd_sf"/>
</dbReference>
<dbReference type="AlphaFoldDB" id="A0A1B9AG87"/>
<proteinExistence type="predicted"/>
<dbReference type="EMBL" id="MAYT01000029">
    <property type="protein sequence ID" value="OCA82849.1"/>
    <property type="molecule type" value="Genomic_DNA"/>
</dbReference>
<organism evidence="6 7">
    <name type="scientific">Pseudobacillus wudalianchiensis</name>
    <dbReference type="NCBI Taxonomy" id="1743143"/>
    <lineage>
        <taxon>Bacteria</taxon>
        <taxon>Bacillati</taxon>
        <taxon>Bacillota</taxon>
        <taxon>Bacilli</taxon>
        <taxon>Bacillales</taxon>
        <taxon>Bacillaceae</taxon>
        <taxon>Pseudobacillus</taxon>
    </lineage>
</organism>
<keyword evidence="2" id="KW-0238">DNA-binding</keyword>
<dbReference type="InterPro" id="IPR036388">
    <property type="entry name" value="WH-like_DNA-bd_sf"/>
</dbReference>
<name>A0A1B9AG87_9BACI</name>
<dbReference type="InterPro" id="IPR029016">
    <property type="entry name" value="GAF-like_dom_sf"/>
</dbReference>
<dbReference type="Pfam" id="PF09339">
    <property type="entry name" value="HTH_IclR"/>
    <property type="match status" value="1"/>
</dbReference>
<dbReference type="Gene3D" id="3.30.450.40">
    <property type="match status" value="1"/>
</dbReference>
<evidence type="ECO:0000259" key="5">
    <source>
        <dbReference type="PROSITE" id="PS51078"/>
    </source>
</evidence>
<dbReference type="PANTHER" id="PTHR30136:SF24">
    <property type="entry name" value="HTH-TYPE TRANSCRIPTIONAL REPRESSOR ALLR"/>
    <property type="match status" value="1"/>
</dbReference>
<dbReference type="GO" id="GO:0003677">
    <property type="term" value="F:DNA binding"/>
    <property type="evidence" value="ECO:0007669"/>
    <property type="project" value="UniProtKB-KW"/>
</dbReference>
<evidence type="ECO:0000313" key="6">
    <source>
        <dbReference type="EMBL" id="OCA82849.1"/>
    </source>
</evidence>
<dbReference type="Pfam" id="PF01614">
    <property type="entry name" value="IclR_C"/>
    <property type="match status" value="1"/>
</dbReference>
<accession>A0A1B9AG87</accession>
<dbReference type="Gene3D" id="1.10.10.10">
    <property type="entry name" value="Winged helix-like DNA-binding domain superfamily/Winged helix DNA-binding domain"/>
    <property type="match status" value="1"/>
</dbReference>
<evidence type="ECO:0000256" key="1">
    <source>
        <dbReference type="ARBA" id="ARBA00023015"/>
    </source>
</evidence>
<keyword evidence="3" id="KW-0804">Transcription</keyword>
<gene>
    <name evidence="6" type="ORF">A8F95_14040</name>
</gene>
<comment type="caution">
    <text evidence="6">The sequence shown here is derived from an EMBL/GenBank/DDBJ whole genome shotgun (WGS) entry which is preliminary data.</text>
</comment>
<dbReference type="InterPro" id="IPR014757">
    <property type="entry name" value="Tscrpt_reg_IclR_C"/>
</dbReference>
<evidence type="ECO:0000313" key="7">
    <source>
        <dbReference type="Proteomes" id="UP000092578"/>
    </source>
</evidence>
<evidence type="ECO:0000256" key="3">
    <source>
        <dbReference type="ARBA" id="ARBA00023163"/>
    </source>
</evidence>
<reference evidence="7" key="1">
    <citation type="submission" date="2016-05" db="EMBL/GenBank/DDBJ databases">
        <authorList>
            <person name="Liu B."/>
            <person name="Wang J."/>
            <person name="Zhu Y."/>
            <person name="Liu G."/>
            <person name="Chen Q."/>
            <person name="Chen Z."/>
            <person name="Lan J."/>
            <person name="Che J."/>
            <person name="Ge C."/>
            <person name="Shi H."/>
            <person name="Pan Z."/>
            <person name="Liu X."/>
        </authorList>
    </citation>
    <scope>NUCLEOTIDE SEQUENCE [LARGE SCALE GENOMIC DNA]</scope>
    <source>
        <strain evidence="7">FJAT-27215</strain>
    </source>
</reference>
<feature type="domain" description="IclR-ED" evidence="5">
    <location>
        <begin position="66"/>
        <end position="243"/>
    </location>
</feature>
<evidence type="ECO:0000256" key="2">
    <source>
        <dbReference type="ARBA" id="ARBA00023125"/>
    </source>
</evidence>
<dbReference type="PROSITE" id="PS51077">
    <property type="entry name" value="HTH_ICLR"/>
    <property type="match status" value="1"/>
</dbReference>
<dbReference type="GO" id="GO:0003700">
    <property type="term" value="F:DNA-binding transcription factor activity"/>
    <property type="evidence" value="ECO:0007669"/>
    <property type="project" value="TreeGrafter"/>
</dbReference>
<dbReference type="InterPro" id="IPR050707">
    <property type="entry name" value="HTH_MetabolicPath_Reg"/>
</dbReference>
<dbReference type="GO" id="GO:0045892">
    <property type="term" value="P:negative regulation of DNA-templated transcription"/>
    <property type="evidence" value="ECO:0007669"/>
    <property type="project" value="UniProtKB-ARBA"/>
</dbReference>
<protein>
    <submittedName>
        <fullName evidence="6">IclR family transcriptional regulator</fullName>
    </submittedName>
</protein>
<sequence>MQSIDRAMNVIQVLVSDESENWLSITELSQKCDLPVSSMHRLLKAMSKHGLIQQDEQSKQYGLGNIWLEYGLRMYDKLDYISQIRPELERLMDKVEESVYLSQPAGTESMIIERIDSEKNPIRVFDQLGLRIPMRIGAANKIMLAYMPYKQAKSIIDTLLPEQERPAFWEVLKETKLKGYGISHSERTEGTSSVAAPILNHFGEVHGAVSVGFVSFNLTDDRLDFLIKNVIETGKRISAKLGYNGS</sequence>
<feature type="domain" description="HTH iclR-type" evidence="4">
    <location>
        <begin position="1"/>
        <end position="65"/>
    </location>
</feature>
<dbReference type="PROSITE" id="PS51078">
    <property type="entry name" value="ICLR_ED"/>
    <property type="match status" value="1"/>
</dbReference>
<dbReference type="InterPro" id="IPR005471">
    <property type="entry name" value="Tscrpt_reg_IclR_N"/>
</dbReference>
<dbReference type="SUPFAM" id="SSF46785">
    <property type="entry name" value="Winged helix' DNA-binding domain"/>
    <property type="match status" value="1"/>
</dbReference>